<dbReference type="PANTHER" id="PTHR33387:SF3">
    <property type="entry name" value="DUF985 DOMAIN-CONTAINING PROTEIN"/>
    <property type="match status" value="1"/>
</dbReference>
<dbReference type="InterPro" id="IPR011051">
    <property type="entry name" value="RmlC_Cupin_sf"/>
</dbReference>
<reference evidence="2" key="1">
    <citation type="submission" date="2022-03" db="EMBL/GenBank/DDBJ databases">
        <title>De novo assembled genomes of Belliella spp. (Cyclobacteriaceae) strains.</title>
        <authorList>
            <person name="Szabo A."/>
            <person name="Korponai K."/>
            <person name="Felfoldi T."/>
        </authorList>
    </citation>
    <scope>NUCLEOTIDE SEQUENCE</scope>
    <source>
        <strain evidence="2">DSM 107340</strain>
    </source>
</reference>
<feature type="domain" description="DUF985" evidence="1">
    <location>
        <begin position="7"/>
        <end position="139"/>
    </location>
</feature>
<keyword evidence="3" id="KW-1185">Reference proteome</keyword>
<sequence>MIQKRIKELVAELDLIPHPEGGYYKEIYRSDLGIGTSSGERSIVTSIYFLLTSENVSKFHQIKSDEMWFYHEGSPLTVHVIDENGQYDKIKVGPVSEINKPQQMVPAGVIFGSTVDDKDSFALVSCVVAPGFDFDDFRLYNKQELLEKFPTHKEIINILT</sequence>
<dbReference type="InterPro" id="IPR009327">
    <property type="entry name" value="Cupin_DUF985"/>
</dbReference>
<dbReference type="CDD" id="cd06121">
    <property type="entry name" value="cupin_YML079wp"/>
    <property type="match status" value="1"/>
</dbReference>
<name>A0ABS9UQW0_9BACT</name>
<dbReference type="InterPro" id="IPR014710">
    <property type="entry name" value="RmlC-like_jellyroll"/>
</dbReference>
<dbReference type="Gene3D" id="2.60.120.10">
    <property type="entry name" value="Jelly Rolls"/>
    <property type="match status" value="1"/>
</dbReference>
<dbReference type="EMBL" id="JAKZGS010000010">
    <property type="protein sequence ID" value="MCH7398820.1"/>
    <property type="molecule type" value="Genomic_DNA"/>
</dbReference>
<gene>
    <name evidence="2" type="ORF">MM236_12520</name>
</gene>
<proteinExistence type="predicted"/>
<dbReference type="Proteomes" id="UP001165488">
    <property type="component" value="Unassembled WGS sequence"/>
</dbReference>
<dbReference type="RefSeq" id="WP_241275321.1">
    <property type="nucleotide sequence ID" value="NZ_JAKZGS010000010.1"/>
</dbReference>
<organism evidence="2 3">
    <name type="scientific">Belliella calami</name>
    <dbReference type="NCBI Taxonomy" id="2923436"/>
    <lineage>
        <taxon>Bacteria</taxon>
        <taxon>Pseudomonadati</taxon>
        <taxon>Bacteroidota</taxon>
        <taxon>Cytophagia</taxon>
        <taxon>Cytophagales</taxon>
        <taxon>Cyclobacteriaceae</taxon>
        <taxon>Belliella</taxon>
    </lineage>
</organism>
<dbReference type="InterPro" id="IPR039935">
    <property type="entry name" value="YML079W-like"/>
</dbReference>
<dbReference type="PANTHER" id="PTHR33387">
    <property type="entry name" value="RMLC-LIKE JELLY ROLL FOLD PROTEIN"/>
    <property type="match status" value="1"/>
</dbReference>
<evidence type="ECO:0000313" key="2">
    <source>
        <dbReference type="EMBL" id="MCH7398820.1"/>
    </source>
</evidence>
<evidence type="ECO:0000259" key="1">
    <source>
        <dbReference type="Pfam" id="PF06172"/>
    </source>
</evidence>
<dbReference type="Pfam" id="PF06172">
    <property type="entry name" value="Cupin_5"/>
    <property type="match status" value="1"/>
</dbReference>
<protein>
    <submittedName>
        <fullName evidence="2">Cupin domain-containing protein</fullName>
    </submittedName>
</protein>
<accession>A0ABS9UQW0</accession>
<dbReference type="SUPFAM" id="SSF51182">
    <property type="entry name" value="RmlC-like cupins"/>
    <property type="match status" value="1"/>
</dbReference>
<comment type="caution">
    <text evidence="2">The sequence shown here is derived from an EMBL/GenBank/DDBJ whole genome shotgun (WGS) entry which is preliminary data.</text>
</comment>
<evidence type="ECO:0000313" key="3">
    <source>
        <dbReference type="Proteomes" id="UP001165488"/>
    </source>
</evidence>